<name>A0ABW1FXG8_9ACTN</name>
<keyword evidence="3" id="KW-1185">Reference proteome</keyword>
<sequence length="196" mass="21710">MSTFDPETGRHLLAPEDAELPRRQQRLAELGLGDGVPIAEFDAFAAELAEKAAELTGSSSTPYAMVNLITDHQYFAGLHVPQPASPGADAAQPEVGRVMDRQHGYCPHVLDRRKALVLDDVCAYPRFASNEVVDLIGIRTYLGAPLIDEETGTTLGTICIVDTEPRPWGREGLEFIRDYRDRLMDEIRKRQAPQQP</sequence>
<gene>
    <name evidence="2" type="ORF">ACFP3V_02735</name>
</gene>
<evidence type="ECO:0000259" key="1">
    <source>
        <dbReference type="Pfam" id="PF01590"/>
    </source>
</evidence>
<protein>
    <submittedName>
        <fullName evidence="2">GAF domain-containing protein</fullName>
    </submittedName>
</protein>
<proteinExistence type="predicted"/>
<feature type="domain" description="GAF" evidence="1">
    <location>
        <begin position="42"/>
        <end position="178"/>
    </location>
</feature>
<dbReference type="PANTHER" id="PTHR43102:SF2">
    <property type="entry name" value="GAF DOMAIN-CONTAINING PROTEIN"/>
    <property type="match status" value="1"/>
</dbReference>
<dbReference type="Pfam" id="PF01590">
    <property type="entry name" value="GAF"/>
    <property type="match status" value="1"/>
</dbReference>
<reference evidence="3" key="1">
    <citation type="journal article" date="2019" name="Int. J. Syst. Evol. Microbiol.">
        <title>The Global Catalogue of Microorganisms (GCM) 10K type strain sequencing project: providing services to taxonomists for standard genome sequencing and annotation.</title>
        <authorList>
            <consortium name="The Broad Institute Genomics Platform"/>
            <consortium name="The Broad Institute Genome Sequencing Center for Infectious Disease"/>
            <person name="Wu L."/>
            <person name="Ma J."/>
        </authorList>
    </citation>
    <scope>NUCLEOTIDE SEQUENCE [LARGE SCALE GENOMIC DNA]</scope>
    <source>
        <strain evidence="3">JCM 4816</strain>
    </source>
</reference>
<dbReference type="SUPFAM" id="SSF55781">
    <property type="entry name" value="GAF domain-like"/>
    <property type="match status" value="1"/>
</dbReference>
<dbReference type="EMBL" id="JBHSQJ010000008">
    <property type="protein sequence ID" value="MFC5906139.1"/>
    <property type="molecule type" value="Genomic_DNA"/>
</dbReference>
<dbReference type="PANTHER" id="PTHR43102">
    <property type="entry name" value="SLR1143 PROTEIN"/>
    <property type="match status" value="1"/>
</dbReference>
<dbReference type="InterPro" id="IPR029016">
    <property type="entry name" value="GAF-like_dom_sf"/>
</dbReference>
<dbReference type="RefSeq" id="WP_380579262.1">
    <property type="nucleotide sequence ID" value="NZ_JBHSQJ010000008.1"/>
</dbReference>
<evidence type="ECO:0000313" key="2">
    <source>
        <dbReference type="EMBL" id="MFC5906139.1"/>
    </source>
</evidence>
<organism evidence="2 3">
    <name type="scientific">Streptacidiphilus monticola</name>
    <dbReference type="NCBI Taxonomy" id="2161674"/>
    <lineage>
        <taxon>Bacteria</taxon>
        <taxon>Bacillati</taxon>
        <taxon>Actinomycetota</taxon>
        <taxon>Actinomycetes</taxon>
        <taxon>Kitasatosporales</taxon>
        <taxon>Streptomycetaceae</taxon>
        <taxon>Streptacidiphilus</taxon>
    </lineage>
</organism>
<dbReference type="Proteomes" id="UP001596174">
    <property type="component" value="Unassembled WGS sequence"/>
</dbReference>
<dbReference type="Gene3D" id="3.30.450.40">
    <property type="match status" value="1"/>
</dbReference>
<comment type="caution">
    <text evidence="2">The sequence shown here is derived from an EMBL/GenBank/DDBJ whole genome shotgun (WGS) entry which is preliminary data.</text>
</comment>
<accession>A0ABW1FXG8</accession>
<evidence type="ECO:0000313" key="3">
    <source>
        <dbReference type="Proteomes" id="UP001596174"/>
    </source>
</evidence>
<dbReference type="InterPro" id="IPR003018">
    <property type="entry name" value="GAF"/>
</dbReference>